<sequence length="329" mass="33470">MASLVLLLTDASFSLRAEEPKPALAQSEVLPAAETAHIVAIGGAVTEILYALGLGERIVAVDTSSTYPPQALGTKPNVGYMRALSPEGVLAVGPSIILAQEGSGPPDAVTVLKSASVPFETVPDARTPEQVVANIRHLAALAGVKARGEELAQAVERDFATLAAFRARIASPRSAAFILSASGAAPVAGGRNTSADALFALAGVTNALSTMSGYKPAVDEALMAAEPYALIVMDNRNHGLTNEALAAMPAFAGTTAAKAGRIHRVDGAYMLGFGPRTPQAARDLMAMVYPELNLPALPAHAWTAGSRAEPDSEPPAAPAAAPAGSGQPG</sequence>
<dbReference type="Pfam" id="PF01497">
    <property type="entry name" value="Peripla_BP_2"/>
    <property type="match status" value="1"/>
</dbReference>
<evidence type="ECO:0000313" key="4">
    <source>
        <dbReference type="Proteomes" id="UP001203284"/>
    </source>
</evidence>
<dbReference type="PROSITE" id="PS50983">
    <property type="entry name" value="FE_B12_PBP"/>
    <property type="match status" value="1"/>
</dbReference>
<dbReference type="Proteomes" id="UP001203284">
    <property type="component" value="Unassembled WGS sequence"/>
</dbReference>
<name>A0ABT0D620_9HYPH</name>
<dbReference type="InterPro" id="IPR002491">
    <property type="entry name" value="ABC_transptr_periplasmic_BD"/>
</dbReference>
<dbReference type="PANTHER" id="PTHR30535">
    <property type="entry name" value="VITAMIN B12-BINDING PROTEIN"/>
    <property type="match status" value="1"/>
</dbReference>
<dbReference type="InterPro" id="IPR050902">
    <property type="entry name" value="ABC_Transporter_SBP"/>
</dbReference>
<evidence type="ECO:0000256" key="1">
    <source>
        <dbReference type="SAM" id="MobiDB-lite"/>
    </source>
</evidence>
<accession>A0ABT0D620</accession>
<dbReference type="Gene3D" id="3.40.50.1980">
    <property type="entry name" value="Nitrogenase molybdenum iron protein domain"/>
    <property type="match status" value="2"/>
</dbReference>
<gene>
    <name evidence="3" type="ORF">MWN34_00535</name>
</gene>
<dbReference type="SUPFAM" id="SSF53807">
    <property type="entry name" value="Helical backbone' metal receptor"/>
    <property type="match status" value="1"/>
</dbReference>
<organism evidence="3 4">
    <name type="scientific">Ancylobacter crimeensis</name>
    <dbReference type="NCBI Taxonomy" id="2579147"/>
    <lineage>
        <taxon>Bacteria</taxon>
        <taxon>Pseudomonadati</taxon>
        <taxon>Pseudomonadota</taxon>
        <taxon>Alphaproteobacteria</taxon>
        <taxon>Hyphomicrobiales</taxon>
        <taxon>Xanthobacteraceae</taxon>
        <taxon>Ancylobacter</taxon>
    </lineage>
</organism>
<dbReference type="PANTHER" id="PTHR30535:SF4">
    <property type="entry name" value="HEMIN-BINDING PERIPLASMIC PROTEIN HMUT"/>
    <property type="match status" value="1"/>
</dbReference>
<feature type="domain" description="Fe/B12 periplasmic-binding" evidence="2">
    <location>
        <begin position="37"/>
        <end position="292"/>
    </location>
</feature>
<evidence type="ECO:0000259" key="2">
    <source>
        <dbReference type="PROSITE" id="PS50983"/>
    </source>
</evidence>
<proteinExistence type="predicted"/>
<protein>
    <submittedName>
        <fullName evidence="3">ABC transporter substrate-binding protein</fullName>
    </submittedName>
</protein>
<comment type="caution">
    <text evidence="3">The sequence shown here is derived from an EMBL/GenBank/DDBJ whole genome shotgun (WGS) entry which is preliminary data.</text>
</comment>
<feature type="region of interest" description="Disordered" evidence="1">
    <location>
        <begin position="303"/>
        <end position="329"/>
    </location>
</feature>
<dbReference type="EMBL" id="JALKCH010000001">
    <property type="protein sequence ID" value="MCK0195391.1"/>
    <property type="molecule type" value="Genomic_DNA"/>
</dbReference>
<keyword evidence="4" id="KW-1185">Reference proteome</keyword>
<reference evidence="3 4" key="1">
    <citation type="submission" date="2022-04" db="EMBL/GenBank/DDBJ databases">
        <authorList>
            <person name="Grouzdev D.S."/>
            <person name="Pantiukh K.S."/>
            <person name="Krutkina M.S."/>
        </authorList>
    </citation>
    <scope>NUCLEOTIDE SEQUENCE [LARGE SCALE GENOMIC DNA]</scope>
    <source>
        <strain evidence="3 4">6x-1</strain>
    </source>
</reference>
<dbReference type="RefSeq" id="WP_247025680.1">
    <property type="nucleotide sequence ID" value="NZ_JALKCH010000001.1"/>
</dbReference>
<evidence type="ECO:0000313" key="3">
    <source>
        <dbReference type="EMBL" id="MCK0195391.1"/>
    </source>
</evidence>